<dbReference type="AGR" id="FB:FBgn0040285"/>
<dbReference type="EMBL" id="AY060897">
    <property type="protein sequence ID" value="AAL28445.1"/>
    <property type="molecule type" value="mRNA"/>
</dbReference>
<gene>
    <name evidence="3" type="primary">Scamp</name>
    <name evidence="3" type="ORF">CG9195</name>
</gene>
<keyword evidence="1" id="KW-0472">Membrane</keyword>
<dbReference type="AlphaFoldDB" id="Q95S98"/>
<evidence type="ECO:0000313" key="2">
    <source>
        <dbReference type="EMBL" id="AAL28445.1"/>
    </source>
</evidence>
<name>Q95S98_DROME</name>
<dbReference type="GO" id="GO:0007274">
    <property type="term" value="P:neuromuscular synaptic transmission"/>
    <property type="evidence" value="ECO:0000316"/>
    <property type="project" value="FlyBase"/>
</dbReference>
<dbReference type="GO" id="GO:0016079">
    <property type="term" value="P:synaptic vesicle exocytosis"/>
    <property type="evidence" value="ECO:0000250"/>
    <property type="project" value="FlyBase"/>
</dbReference>
<evidence type="ECO:0000256" key="1">
    <source>
        <dbReference type="SAM" id="Phobius"/>
    </source>
</evidence>
<proteinExistence type="evidence at transcript level"/>
<dbReference type="OrthoDB" id="242866at2759"/>
<feature type="transmembrane region" description="Helical" evidence="1">
    <location>
        <begin position="12"/>
        <end position="31"/>
    </location>
</feature>
<protein>
    <submittedName>
        <fullName evidence="2">GM04934p</fullName>
    </submittedName>
</protein>
<dbReference type="GO" id="GO:0007616">
    <property type="term" value="P:long-term memory"/>
    <property type="evidence" value="ECO:0000316"/>
    <property type="project" value="FlyBase"/>
</dbReference>
<keyword evidence="1" id="KW-1133">Transmembrane helix</keyword>
<keyword evidence="1" id="KW-0812">Transmembrane</keyword>
<evidence type="ECO:0000313" key="3">
    <source>
        <dbReference type="FlyBase" id="FBgn0040285"/>
    </source>
</evidence>
<reference evidence="2" key="1">
    <citation type="submission" date="2001-10" db="EMBL/GenBank/DDBJ databases">
        <authorList>
            <person name="Stapleton M."/>
            <person name="Brokstein P."/>
            <person name="Hong L."/>
            <person name="Agbayani A."/>
            <person name="Carlson J."/>
            <person name="Champe M."/>
            <person name="Chavez C."/>
            <person name="Dorsett V."/>
            <person name="Farfan D."/>
            <person name="Frise E."/>
            <person name="George R."/>
            <person name="Gonzalez M."/>
            <person name="Guarin H."/>
            <person name="Li P."/>
            <person name="Liao G."/>
            <person name="Miranda A."/>
            <person name="Mungall C.J."/>
            <person name="Nunoo J."/>
            <person name="Pacleb J."/>
            <person name="Paragas V."/>
            <person name="Park S."/>
            <person name="Phouanenavong S."/>
            <person name="Wan K."/>
            <person name="Yu C."/>
            <person name="Lewis S.E."/>
            <person name="Rubin G.M."/>
            <person name="Celniker S."/>
        </authorList>
    </citation>
    <scope>NUCLEOTIDE SEQUENCE</scope>
</reference>
<dbReference type="GO" id="GO:0008021">
    <property type="term" value="C:synaptic vesicle"/>
    <property type="evidence" value="ECO:0000303"/>
    <property type="project" value="FlyBase"/>
</dbReference>
<sequence>MSRPPFSAVTVLHSHKMSCFFVIVIVIYYLLSMYMKTAYKIY</sequence>
<accession>Q95S98</accession>
<dbReference type="FlyBase" id="FBgn0040285">
    <property type="gene designation" value="Scamp"/>
</dbReference>
<dbReference type="GO" id="GO:0030424">
    <property type="term" value="C:axon"/>
    <property type="evidence" value="ECO:0000314"/>
    <property type="project" value="FlyBase"/>
</dbReference>
<organism evidence="2">
    <name type="scientific">Drosophila melanogaster</name>
    <name type="common">Fruit fly</name>
    <dbReference type="NCBI Taxonomy" id="7227"/>
    <lineage>
        <taxon>Eukaryota</taxon>
        <taxon>Metazoa</taxon>
        <taxon>Ecdysozoa</taxon>
        <taxon>Arthropoda</taxon>
        <taxon>Hexapoda</taxon>
        <taxon>Insecta</taxon>
        <taxon>Pterygota</taxon>
        <taxon>Neoptera</taxon>
        <taxon>Endopterygota</taxon>
        <taxon>Diptera</taxon>
        <taxon>Brachycera</taxon>
        <taxon>Muscomorpha</taxon>
        <taxon>Ephydroidea</taxon>
        <taxon>Drosophilidae</taxon>
        <taxon>Drosophila</taxon>
        <taxon>Sophophora</taxon>
    </lineage>
</organism>
<dbReference type="GO" id="GO:0043195">
    <property type="term" value="C:terminal bouton"/>
    <property type="evidence" value="ECO:0000314"/>
    <property type="project" value="FlyBase"/>
</dbReference>